<dbReference type="PROSITE" id="PS00411">
    <property type="entry name" value="KINESIN_MOTOR_1"/>
    <property type="match status" value="1"/>
</dbReference>
<protein>
    <recommendedName>
        <fullName evidence="6">Kinesin-like protein</fullName>
    </recommendedName>
</protein>
<dbReference type="AlphaFoldDB" id="A0AAF5I4K7"/>
<dbReference type="InterPro" id="IPR019821">
    <property type="entry name" value="Kinesin_motor_CS"/>
</dbReference>
<comment type="similarity">
    <text evidence="5 6">Belongs to the TRAFAC class myosin-kinesin ATPase superfamily. Kinesin family.</text>
</comment>
<feature type="coiled-coil region" evidence="7">
    <location>
        <begin position="74"/>
        <end position="108"/>
    </location>
</feature>
<dbReference type="WBParaSite" id="TCONS_00016758.p1">
    <property type="protein sequence ID" value="TCONS_00016758.p1"/>
    <property type="gene ID" value="XLOC_011411"/>
</dbReference>
<dbReference type="InterPro" id="IPR027640">
    <property type="entry name" value="Kinesin-like_fam"/>
</dbReference>
<feature type="domain" description="Kinesin motor" evidence="8">
    <location>
        <begin position="281"/>
        <end position="599"/>
    </location>
</feature>
<evidence type="ECO:0000256" key="1">
    <source>
        <dbReference type="ARBA" id="ARBA00004245"/>
    </source>
</evidence>
<evidence type="ECO:0000256" key="6">
    <source>
        <dbReference type="RuleBase" id="RU000394"/>
    </source>
</evidence>
<keyword evidence="7" id="KW-0175">Coiled coil</keyword>
<reference evidence="10" key="1">
    <citation type="submission" date="2024-02" db="UniProtKB">
        <authorList>
            <consortium name="WormBaseParasite"/>
        </authorList>
    </citation>
    <scope>IDENTIFICATION</scope>
</reference>
<evidence type="ECO:0000256" key="7">
    <source>
        <dbReference type="SAM" id="Coils"/>
    </source>
</evidence>
<evidence type="ECO:0000256" key="5">
    <source>
        <dbReference type="PROSITE-ProRule" id="PRU00283"/>
    </source>
</evidence>
<evidence type="ECO:0000313" key="9">
    <source>
        <dbReference type="Proteomes" id="UP000035681"/>
    </source>
</evidence>
<proteinExistence type="inferred from homology"/>
<evidence type="ECO:0000259" key="8">
    <source>
        <dbReference type="PROSITE" id="PS50067"/>
    </source>
</evidence>
<organism evidence="9 10">
    <name type="scientific">Strongyloides stercoralis</name>
    <name type="common">Threadworm</name>
    <dbReference type="NCBI Taxonomy" id="6248"/>
    <lineage>
        <taxon>Eukaryota</taxon>
        <taxon>Metazoa</taxon>
        <taxon>Ecdysozoa</taxon>
        <taxon>Nematoda</taxon>
        <taxon>Chromadorea</taxon>
        <taxon>Rhabditida</taxon>
        <taxon>Tylenchina</taxon>
        <taxon>Panagrolaimomorpha</taxon>
        <taxon>Strongyloidoidea</taxon>
        <taxon>Strongyloididae</taxon>
        <taxon>Strongyloides</taxon>
    </lineage>
</organism>
<keyword evidence="4" id="KW-0206">Cytoskeleton</keyword>
<dbReference type="InterPro" id="IPR027417">
    <property type="entry name" value="P-loop_NTPase"/>
</dbReference>
<keyword evidence="2 5" id="KW-0547">Nucleotide-binding</keyword>
<sequence length="646" mass="73266">MIKMVYKTSTLLHFQSNDKDCLQNSSIYSLSSSNTSIHELSSDSGCSSSSQPISTECCHIDGSCQKYRYILENVEEKNNLIKNLEYIIDEQETKIALLKQHLKNYSINFDKNYQVLGNDSQNGEYGEQKVLKGISYLSLDFAKISDENLELKQNLHKVEKELSKLKLTNNMTFAQIPIMVDKEIQHEEEYKNIKEINKSLFDLSNFKEDILLKIANFNNEKNEFEKAKNQFLKETTNLVRKETNKIIELFMITLNNLSKNYQKEIERRKKLHDELVKLKGNIRVFCRIRPYNTGEEYDKNLITIDPYDVDQLTITSDNGLNKKYTVDKIFKEIDDQENIYHEISPVVTSCIDGKNVCIFAYGHTGSGKTYTMDGPDSNPGIVKRAISELFKILNEQKESLESKITVSMIEIYNEKIKDLFSPGSDNLMLKLGETGKQEIRGLSEKEVTSVNNVEDLIKLGRKNRCVASTVANESSSRSHSITLVNVITKNKITNVECKGKLNLIDLAGSERVSKSQVVGQQLKEAQCINKSLSELGNVVLALRAKASHVPYRNCLLTRLLEDSLQGDSKTLMIVQITKNKKYLSEAVSSLTFADKISKVSIKGSNNKSKINTSSLSLIENAERKKYKKSISDVTIESDISSKTDLS</sequence>
<evidence type="ECO:0000256" key="2">
    <source>
        <dbReference type="ARBA" id="ARBA00022741"/>
    </source>
</evidence>
<comment type="subcellular location">
    <subcellularLocation>
        <location evidence="1">Cytoplasm</location>
        <location evidence="1">Cytoskeleton</location>
    </subcellularLocation>
</comment>
<dbReference type="GO" id="GO:0008017">
    <property type="term" value="F:microtubule binding"/>
    <property type="evidence" value="ECO:0007669"/>
    <property type="project" value="InterPro"/>
</dbReference>
<accession>A0AAF5I4K7</accession>
<keyword evidence="4" id="KW-0963">Cytoplasm</keyword>
<dbReference type="SUPFAM" id="SSF52540">
    <property type="entry name" value="P-loop containing nucleoside triphosphate hydrolases"/>
    <property type="match status" value="1"/>
</dbReference>
<keyword evidence="6" id="KW-0493">Microtubule</keyword>
<dbReference type="InterPro" id="IPR036961">
    <property type="entry name" value="Kinesin_motor_dom_sf"/>
</dbReference>
<dbReference type="PROSITE" id="PS50067">
    <property type="entry name" value="KINESIN_MOTOR_2"/>
    <property type="match status" value="1"/>
</dbReference>
<dbReference type="GO" id="GO:0007018">
    <property type="term" value="P:microtubule-based movement"/>
    <property type="evidence" value="ECO:0007669"/>
    <property type="project" value="InterPro"/>
</dbReference>
<dbReference type="Pfam" id="PF00225">
    <property type="entry name" value="Kinesin"/>
    <property type="match status" value="1"/>
</dbReference>
<evidence type="ECO:0000313" key="10">
    <source>
        <dbReference type="WBParaSite" id="TCONS_00016758.p1"/>
    </source>
</evidence>
<dbReference type="GO" id="GO:0005874">
    <property type="term" value="C:microtubule"/>
    <property type="evidence" value="ECO:0007669"/>
    <property type="project" value="UniProtKB-KW"/>
</dbReference>
<name>A0AAF5I4K7_STRER</name>
<dbReference type="SMART" id="SM00129">
    <property type="entry name" value="KISc"/>
    <property type="match status" value="1"/>
</dbReference>
<feature type="binding site" evidence="5">
    <location>
        <begin position="362"/>
        <end position="369"/>
    </location>
    <ligand>
        <name>ATP</name>
        <dbReference type="ChEBI" id="CHEBI:30616"/>
    </ligand>
</feature>
<feature type="coiled-coil region" evidence="7">
    <location>
        <begin position="141"/>
        <end position="168"/>
    </location>
</feature>
<dbReference type="Gene3D" id="3.40.850.10">
    <property type="entry name" value="Kinesin motor domain"/>
    <property type="match status" value="1"/>
</dbReference>
<dbReference type="PRINTS" id="PR00380">
    <property type="entry name" value="KINESINHEAVY"/>
</dbReference>
<dbReference type="PANTHER" id="PTHR47972">
    <property type="entry name" value="KINESIN-LIKE PROTEIN KLP-3"/>
    <property type="match status" value="1"/>
</dbReference>
<feature type="coiled-coil region" evidence="7">
    <location>
        <begin position="207"/>
        <end position="281"/>
    </location>
</feature>
<keyword evidence="5 6" id="KW-0505">Motor protein</keyword>
<dbReference type="GO" id="GO:0005524">
    <property type="term" value="F:ATP binding"/>
    <property type="evidence" value="ECO:0007669"/>
    <property type="project" value="UniProtKB-UniRule"/>
</dbReference>
<evidence type="ECO:0000256" key="3">
    <source>
        <dbReference type="ARBA" id="ARBA00022840"/>
    </source>
</evidence>
<dbReference type="InterPro" id="IPR001752">
    <property type="entry name" value="Kinesin_motor_dom"/>
</dbReference>
<keyword evidence="9" id="KW-1185">Reference proteome</keyword>
<dbReference type="PANTHER" id="PTHR47972:SF28">
    <property type="entry name" value="KINESIN-LIKE PROTEIN KLP-3"/>
    <property type="match status" value="1"/>
</dbReference>
<evidence type="ECO:0000256" key="4">
    <source>
        <dbReference type="ARBA" id="ARBA00023212"/>
    </source>
</evidence>
<keyword evidence="3 5" id="KW-0067">ATP-binding</keyword>
<dbReference type="Proteomes" id="UP000035681">
    <property type="component" value="Unplaced"/>
</dbReference>
<dbReference type="GO" id="GO:0003777">
    <property type="term" value="F:microtubule motor activity"/>
    <property type="evidence" value="ECO:0007669"/>
    <property type="project" value="InterPro"/>
</dbReference>